<feature type="non-terminal residue" evidence="2">
    <location>
        <position position="1"/>
    </location>
</feature>
<proteinExistence type="predicted"/>
<evidence type="ECO:0000313" key="2">
    <source>
        <dbReference type="EMBL" id="SVD99705.1"/>
    </source>
</evidence>
<protein>
    <submittedName>
        <fullName evidence="2">Uncharacterized protein</fullName>
    </submittedName>
</protein>
<gene>
    <name evidence="2" type="ORF">METZ01_LOCUS452559</name>
</gene>
<name>A0A382ZXJ3_9ZZZZ</name>
<organism evidence="2">
    <name type="scientific">marine metagenome</name>
    <dbReference type="NCBI Taxonomy" id="408172"/>
    <lineage>
        <taxon>unclassified sequences</taxon>
        <taxon>metagenomes</taxon>
        <taxon>ecological metagenomes</taxon>
    </lineage>
</organism>
<dbReference type="EMBL" id="UINC01187143">
    <property type="protein sequence ID" value="SVD99705.1"/>
    <property type="molecule type" value="Genomic_DNA"/>
</dbReference>
<feature type="non-terminal residue" evidence="2">
    <location>
        <position position="157"/>
    </location>
</feature>
<evidence type="ECO:0000256" key="1">
    <source>
        <dbReference type="SAM" id="MobiDB-lite"/>
    </source>
</evidence>
<accession>A0A382ZXJ3</accession>
<dbReference type="AlphaFoldDB" id="A0A382ZXJ3"/>
<sequence>VNELIASRFGQRIDLSEENLDNLSAFQNAIARELSEVESNIGFNKAMQHPKYVENKLILDLIVKAIDERQVGEDMPAKVKRISGTKVDIEDPDEPGITKTVDTTKTDVDVDDTTGELSLDPQDKDKKETPAQQKIRIGQTVKKTESSIGRINFSNYE</sequence>
<feature type="region of interest" description="Disordered" evidence="1">
    <location>
        <begin position="83"/>
        <end position="141"/>
    </location>
</feature>
<reference evidence="2" key="1">
    <citation type="submission" date="2018-05" db="EMBL/GenBank/DDBJ databases">
        <authorList>
            <person name="Lanie J.A."/>
            <person name="Ng W.-L."/>
            <person name="Kazmierczak K.M."/>
            <person name="Andrzejewski T.M."/>
            <person name="Davidsen T.M."/>
            <person name="Wayne K.J."/>
            <person name="Tettelin H."/>
            <person name="Glass J.I."/>
            <person name="Rusch D."/>
            <person name="Podicherti R."/>
            <person name="Tsui H.-C.T."/>
            <person name="Winkler M.E."/>
        </authorList>
    </citation>
    <scope>NUCLEOTIDE SEQUENCE</scope>
</reference>